<dbReference type="CDD" id="cd02440">
    <property type="entry name" value="AdoMet_MTases"/>
    <property type="match status" value="1"/>
</dbReference>
<reference evidence="11" key="2">
    <citation type="submission" date="2013-05" db="EMBL/GenBank/DDBJ databases">
        <authorList>
            <person name="McCutcheon J."/>
        </authorList>
    </citation>
    <scope>NUCLEOTIDE SEQUENCE</scope>
</reference>
<comment type="similarity">
    <text evidence="8">Belongs to the methyltransferase superfamily. RlmI family.</text>
</comment>
<keyword evidence="5 11" id="KW-0808">Transferase</keyword>
<evidence type="ECO:0000256" key="5">
    <source>
        <dbReference type="ARBA" id="ARBA00022679"/>
    </source>
</evidence>
<dbReference type="Pfam" id="PF10672">
    <property type="entry name" value="Methyltrans_SAM"/>
    <property type="match status" value="1"/>
</dbReference>
<dbReference type="InterPro" id="IPR002478">
    <property type="entry name" value="PUA"/>
</dbReference>
<evidence type="ECO:0000256" key="4">
    <source>
        <dbReference type="ARBA" id="ARBA00022603"/>
    </source>
</evidence>
<dbReference type="InterPro" id="IPR036974">
    <property type="entry name" value="PUA_sf"/>
</dbReference>
<dbReference type="AlphaFoldDB" id="S5NFY3"/>
<dbReference type="OrthoDB" id="8180339at2759"/>
<dbReference type="PROSITE" id="PS50890">
    <property type="entry name" value="PUA"/>
    <property type="match status" value="1"/>
</dbReference>
<name>S5NFY3_9HEMI</name>
<dbReference type="SMART" id="SM00359">
    <property type="entry name" value="PUA"/>
    <property type="match status" value="1"/>
</dbReference>
<keyword evidence="3" id="KW-0698">rRNA processing</keyword>
<dbReference type="GeneID" id="135837100"/>
<evidence type="ECO:0000256" key="6">
    <source>
        <dbReference type="ARBA" id="ARBA00022691"/>
    </source>
</evidence>
<dbReference type="SMR" id="S5NFY3"/>
<dbReference type="GO" id="GO:0032259">
    <property type="term" value="P:methylation"/>
    <property type="evidence" value="ECO:0007669"/>
    <property type="project" value="UniProtKB-KW"/>
</dbReference>
<dbReference type="CDD" id="cd11572">
    <property type="entry name" value="RlmI_M_like"/>
    <property type="match status" value="1"/>
</dbReference>
<keyword evidence="6" id="KW-0949">S-adenosyl-L-methionine</keyword>
<dbReference type="PANTHER" id="PTHR42873">
    <property type="entry name" value="RIBOSOMAL RNA LARGE SUBUNIT METHYLTRANSFERASE"/>
    <property type="match status" value="1"/>
</dbReference>
<dbReference type="SUPFAM" id="SSF88697">
    <property type="entry name" value="PUA domain-like"/>
    <property type="match status" value="1"/>
</dbReference>
<evidence type="ECO:0000313" key="11">
    <source>
        <dbReference type="EMBL" id="AGR65715.1"/>
    </source>
</evidence>
<keyword evidence="9" id="KW-0732">Signal</keyword>
<dbReference type="GO" id="GO:0003723">
    <property type="term" value="F:RNA binding"/>
    <property type="evidence" value="ECO:0007669"/>
    <property type="project" value="UniProtKB-KW"/>
</dbReference>
<organism evidence="11">
    <name type="scientific">Planococcus citri</name>
    <name type="common">citrus mealybug</name>
    <dbReference type="NCBI Taxonomy" id="170843"/>
    <lineage>
        <taxon>Eukaryota</taxon>
        <taxon>Metazoa</taxon>
        <taxon>Ecdysozoa</taxon>
        <taxon>Arthropoda</taxon>
        <taxon>Hexapoda</taxon>
        <taxon>Insecta</taxon>
        <taxon>Pterygota</taxon>
        <taxon>Neoptera</taxon>
        <taxon>Paraneoptera</taxon>
        <taxon>Hemiptera</taxon>
        <taxon>Sternorrhyncha</taxon>
        <taxon>Coccoidea</taxon>
        <taxon>Pseudococcidae</taxon>
        <taxon>Planococcus</taxon>
    </lineage>
</organism>
<accession>S5NFY3</accession>
<dbReference type="InterPro" id="IPR041532">
    <property type="entry name" value="RlmI-like_PUA"/>
</dbReference>
<keyword evidence="7" id="KW-0694">RNA-binding</keyword>
<dbReference type="GO" id="GO:0005737">
    <property type="term" value="C:cytoplasm"/>
    <property type="evidence" value="ECO:0007669"/>
    <property type="project" value="UniProtKB-SubCell"/>
</dbReference>
<dbReference type="InterPro" id="IPR015947">
    <property type="entry name" value="PUA-like_sf"/>
</dbReference>
<dbReference type="InterPro" id="IPR019614">
    <property type="entry name" value="SAM-dep_methyl-trfase"/>
</dbReference>
<evidence type="ECO:0000256" key="9">
    <source>
        <dbReference type="SAM" id="SignalP"/>
    </source>
</evidence>
<dbReference type="CDD" id="cd21153">
    <property type="entry name" value="PUA_RlmI"/>
    <property type="match status" value="1"/>
</dbReference>
<dbReference type="InterPro" id="IPR029063">
    <property type="entry name" value="SAM-dependent_MTases_sf"/>
</dbReference>
<keyword evidence="4 11" id="KW-0489">Methyltransferase</keyword>
<dbReference type="SUPFAM" id="SSF53335">
    <property type="entry name" value="S-adenosyl-L-methionine-dependent methyltransferases"/>
    <property type="match status" value="1"/>
</dbReference>
<dbReference type="RefSeq" id="XP_065208332.1">
    <property type="nucleotide sequence ID" value="XM_065352260.1"/>
</dbReference>
<dbReference type="Gene3D" id="2.30.130.10">
    <property type="entry name" value="PUA domain"/>
    <property type="match status" value="1"/>
</dbReference>
<dbReference type="Gene3D" id="3.40.50.150">
    <property type="entry name" value="Vaccinia Virus protein VP39"/>
    <property type="match status" value="1"/>
</dbReference>
<dbReference type="PANTHER" id="PTHR42873:SF1">
    <property type="entry name" value="S-ADENOSYLMETHIONINE-DEPENDENT METHYLTRANSFERASE DOMAIN-CONTAINING PROTEIN"/>
    <property type="match status" value="1"/>
</dbReference>
<protein>
    <submittedName>
        <fullName evidence="11">RNA methyltransferase</fullName>
    </submittedName>
</protein>
<evidence type="ECO:0000256" key="8">
    <source>
        <dbReference type="ARBA" id="ARBA00038091"/>
    </source>
</evidence>
<feature type="chain" id="PRO_5004530906" evidence="9">
    <location>
        <begin position="19"/>
        <end position="441"/>
    </location>
</feature>
<dbReference type="GO" id="GO:0006364">
    <property type="term" value="P:rRNA processing"/>
    <property type="evidence" value="ECO:0007669"/>
    <property type="project" value="UniProtKB-KW"/>
</dbReference>
<evidence type="ECO:0000256" key="2">
    <source>
        <dbReference type="ARBA" id="ARBA00022490"/>
    </source>
</evidence>
<dbReference type="GO" id="GO:0008168">
    <property type="term" value="F:methyltransferase activity"/>
    <property type="evidence" value="ECO:0007669"/>
    <property type="project" value="UniProtKB-KW"/>
</dbReference>
<evidence type="ECO:0000256" key="1">
    <source>
        <dbReference type="ARBA" id="ARBA00004496"/>
    </source>
</evidence>
<dbReference type="Gene3D" id="3.30.750.80">
    <property type="entry name" value="RNA methyltransferase domain (HRMD) like"/>
    <property type="match status" value="1"/>
</dbReference>
<feature type="signal peptide" evidence="9">
    <location>
        <begin position="1"/>
        <end position="18"/>
    </location>
</feature>
<comment type="subcellular location">
    <subcellularLocation>
        <location evidence="1">Cytoplasm</location>
    </subcellularLocation>
</comment>
<proteinExistence type="evidence at transcript level"/>
<dbReference type="EMBL" id="KF021965">
    <property type="protein sequence ID" value="AGR65715.1"/>
    <property type="molecule type" value="mRNA"/>
</dbReference>
<evidence type="ECO:0000256" key="7">
    <source>
        <dbReference type="ARBA" id="ARBA00022884"/>
    </source>
</evidence>
<evidence type="ECO:0000259" key="10">
    <source>
        <dbReference type="SMART" id="SM00359"/>
    </source>
</evidence>
<reference evidence="11" key="1">
    <citation type="journal article" date="2013" name="Cell">
        <title>Horizontal gene transfer from diverse bacteria to an insect genome enables a tripartite nested mealybug symbiosis.</title>
        <authorList>
            <person name="Husnik F."/>
            <person name="Nikoh N."/>
            <person name="Koga R."/>
            <person name="Ross L."/>
            <person name="Duncan R.P."/>
            <person name="Fujie M."/>
            <person name="Tanaka M."/>
            <person name="Satoh N."/>
            <person name="Bachtrog D."/>
            <person name="Wilson A.C."/>
            <person name="von Dohlen C.D."/>
            <person name="Fukatsu T."/>
            <person name="McCutcheon J.P."/>
        </authorList>
    </citation>
    <scope>NUCLEOTIDE SEQUENCE</scope>
</reference>
<keyword evidence="2" id="KW-0963">Cytoplasm</keyword>
<sequence>MFPKLGLIVAFLHVIVNADKSGIPNDSQSPVANEVEDERLNGSIPKTPRLYLACDREKSLLRRHPWIYSGAVDRVEGRVRSGATIDIYDDKGNWLARASWSPLSQIRARVWSFIEDEQIDVNFFLHRLKVAQRLRTSLATRDSLDSYRLISGESDGLPGIVIDRYGDFLVLQLLSSGAEYHRENLLKALKRCYPKCSIYERSDVAVRKKEGLRKTQGVISGDQPPHLLHIREHDMSFLVDIVQGHKTGFYLDQRDGRIAARKYAIGRRVLDCFSYTGGFSVSVMKGGCREVINVDTSQQVLDIAKQNLALNRLDMSRARFVRDDVFQLLRRYREEGETFGMIILDPPKFAENRNQLASACRGYKDINMLAMQLLEPEGILMTFSCSGLMTTDLFQKIIADAALDAKREIQFIEQFRQAADHPVAGAHPEGLYLKGFACRVE</sequence>
<evidence type="ECO:0000256" key="3">
    <source>
        <dbReference type="ARBA" id="ARBA00022552"/>
    </source>
</evidence>
<dbReference type="Pfam" id="PF17785">
    <property type="entry name" value="PUA_3"/>
    <property type="match status" value="1"/>
</dbReference>
<feature type="domain" description="PUA" evidence="10">
    <location>
        <begin position="48"/>
        <end position="133"/>
    </location>
</feature>